<dbReference type="RefSeq" id="WP_070404091.1">
    <property type="nucleotide sequence ID" value="NZ_BJVW01000095.1"/>
</dbReference>
<keyword evidence="2" id="KW-1185">Reference proteome</keyword>
<evidence type="ECO:0000313" key="2">
    <source>
        <dbReference type="Proteomes" id="UP000179145"/>
    </source>
</evidence>
<geneLocation type="plasmid" evidence="2">
    <name>pkb14400_2</name>
</geneLocation>
<proteinExistence type="predicted"/>
<dbReference type="Proteomes" id="UP000179145">
    <property type="component" value="Plasmid pKB14400_2"/>
</dbReference>
<reference evidence="1 2" key="1">
    <citation type="journal article" date="2016" name="Microb. Cell Fact.">
        <title>Dissection of exopolysaccharide biosynthesis in Kozakia baliensis.</title>
        <authorList>
            <person name="Brandt J.U."/>
            <person name="Jakob F."/>
            <person name="Behr J."/>
            <person name="Geissler A.J."/>
            <person name="Vogel R.F."/>
        </authorList>
    </citation>
    <scope>NUCLEOTIDE SEQUENCE [LARGE SCALE GENOMIC DNA]</scope>
    <source>
        <strain evidence="1 2">DSM 14400</strain>
        <plasmid evidence="2">Plasmid pkb14400_2</plasmid>
    </source>
</reference>
<dbReference type="KEGG" id="kba:A0U89_15050"/>
<accession>A0A1D8UYJ9</accession>
<organism evidence="1 2">
    <name type="scientific">Kozakia baliensis</name>
    <dbReference type="NCBI Taxonomy" id="153496"/>
    <lineage>
        <taxon>Bacteria</taxon>
        <taxon>Pseudomonadati</taxon>
        <taxon>Pseudomonadota</taxon>
        <taxon>Alphaproteobacteria</taxon>
        <taxon>Acetobacterales</taxon>
        <taxon>Acetobacteraceae</taxon>
        <taxon>Kozakia</taxon>
    </lineage>
</organism>
<name>A0A1D8UYJ9_9PROT</name>
<keyword evidence="1" id="KW-0614">Plasmid</keyword>
<sequence>MPDNLTKPSGQRTGNYLYPSGLICAAPPGPVQAFERIFPPVAFVLALIGAIGFPALTICCFDGLDAIEILIAAALSIFLWLAVCFACFMLSFNVICQPRMTDYK</sequence>
<dbReference type="EMBL" id="CP014676">
    <property type="protein sequence ID" value="AOX18627.1"/>
    <property type="molecule type" value="Genomic_DNA"/>
</dbReference>
<evidence type="ECO:0000313" key="1">
    <source>
        <dbReference type="EMBL" id="AOX18627.1"/>
    </source>
</evidence>
<dbReference type="AlphaFoldDB" id="A0A1D8UYJ9"/>
<gene>
    <name evidence="1" type="ORF">A0U89_15050</name>
</gene>
<protein>
    <submittedName>
        <fullName evidence="1">Uncharacterized protein</fullName>
    </submittedName>
</protein>